<feature type="transmembrane region" description="Helical" evidence="8">
    <location>
        <begin position="77"/>
        <end position="99"/>
    </location>
</feature>
<evidence type="ECO:0000256" key="7">
    <source>
        <dbReference type="RuleBase" id="RU000320"/>
    </source>
</evidence>
<dbReference type="PANTHER" id="PTHR42682">
    <property type="entry name" value="HYDROGENASE-4 COMPONENT F"/>
    <property type="match status" value="1"/>
</dbReference>
<keyword evidence="11" id="KW-1185">Reference proteome</keyword>
<feature type="transmembrane region" description="Helical" evidence="8">
    <location>
        <begin position="164"/>
        <end position="184"/>
    </location>
</feature>
<dbReference type="RefSeq" id="WP_008517947.1">
    <property type="nucleotide sequence ID" value="NZ_ACJM01000014.1"/>
</dbReference>
<dbReference type="GO" id="GO:0008137">
    <property type="term" value="F:NADH dehydrogenase (ubiquinone) activity"/>
    <property type="evidence" value="ECO:0007669"/>
    <property type="project" value="InterPro"/>
</dbReference>
<comment type="caution">
    <text evidence="10">The sequence shown here is derived from an EMBL/GenBank/DDBJ whole genome shotgun (WGS) entry which is preliminary data.</text>
</comment>
<dbReference type="InterPro" id="IPR001750">
    <property type="entry name" value="ND/Mrp_TM"/>
</dbReference>
<dbReference type="EMBL" id="ACJM01000014">
    <property type="protein sequence ID" value="EEG76672.1"/>
    <property type="molecule type" value="Genomic_DNA"/>
</dbReference>
<feature type="transmembrane region" description="Helical" evidence="8">
    <location>
        <begin position="238"/>
        <end position="259"/>
    </location>
</feature>
<protein>
    <submittedName>
        <fullName evidence="10">NADH dehydrogenase (Quinone)</fullName>
        <ecNumber evidence="10">1.6.99.5</ecNumber>
    </submittedName>
</protein>
<evidence type="ECO:0000256" key="2">
    <source>
        <dbReference type="ARBA" id="ARBA00022475"/>
    </source>
</evidence>
<accession>C0GJ39</accession>
<feature type="transmembrane region" description="Helical" evidence="8">
    <location>
        <begin position="204"/>
        <end position="226"/>
    </location>
</feature>
<keyword evidence="4 8" id="KW-1133">Transmembrane helix</keyword>
<evidence type="ECO:0000256" key="3">
    <source>
        <dbReference type="ARBA" id="ARBA00022692"/>
    </source>
</evidence>
<dbReference type="GO" id="GO:0005886">
    <property type="term" value="C:plasma membrane"/>
    <property type="evidence" value="ECO:0007669"/>
    <property type="project" value="UniProtKB-SubCell"/>
</dbReference>
<dbReference type="GO" id="GO:0016491">
    <property type="term" value="F:oxidoreductase activity"/>
    <property type="evidence" value="ECO:0007669"/>
    <property type="project" value="UniProtKB-KW"/>
</dbReference>
<gene>
    <name evidence="10" type="ORF">DealDRAFT_2498</name>
</gene>
<keyword evidence="3 7" id="KW-0812">Transmembrane</keyword>
<feature type="transmembrane region" description="Helical" evidence="8">
    <location>
        <begin position="111"/>
        <end position="128"/>
    </location>
</feature>
<sequence length="487" mass="52840">MNTILWQPWAAIGVLAVSALMVWLGGEKNHKTGSALSLCSLTAAFVILVTLVKSVLAGERLGATLDMLPPFGLSIQIDLLSLSLALLFLFCGAVLALYTATYPLKQGYRRFKAIFLFILACATGVVLAGDLLTLFLFFEAMSLSFFLLVIHHRTREAVAATMKFLYMTVGGSVLYFMALAVVFVQSQNFSWQDGGFMTAGAYTSLAFVGFAIAFGMKAGMFPLHLWMADVYGQAPPPAVALSSMIMLKTGAYGMIRIFHQVFGVELIREQGWHVVILVLAIISIIYGSLCAFAERDLPRRLAYSGIAQLGYILFGISLLTSEALIGGVYHIMGHAMMKGTLLLCAGAILAKTGKRKIADLAGIGWQMPLTMSCFSFAALTAVGLPPMNIFISKWYLSLGALVNEQPLLILILLLSSVMNAAYYLPIAFTAFFGERNRDLHASLLWDRLPLGMWVSMLLLAIGSVAFGLGAENVPLNWAQNIAAAFFN</sequence>
<feature type="domain" description="NADH:quinone oxidoreductase/Mrp antiporter transmembrane" evidence="9">
    <location>
        <begin position="128"/>
        <end position="418"/>
    </location>
</feature>
<dbReference type="Proteomes" id="UP000006443">
    <property type="component" value="Unassembled WGS sequence"/>
</dbReference>
<dbReference type="EC" id="1.6.99.5" evidence="10"/>
<dbReference type="GO" id="GO:0042773">
    <property type="term" value="P:ATP synthesis coupled electron transport"/>
    <property type="evidence" value="ECO:0007669"/>
    <property type="project" value="InterPro"/>
</dbReference>
<evidence type="ECO:0000313" key="11">
    <source>
        <dbReference type="Proteomes" id="UP000006443"/>
    </source>
</evidence>
<dbReference type="PRINTS" id="PR01437">
    <property type="entry name" value="NUOXDRDTASE4"/>
</dbReference>
<keyword evidence="5 10" id="KW-0560">Oxidoreductase</keyword>
<name>C0GJ39_DETAL</name>
<dbReference type="Pfam" id="PF00361">
    <property type="entry name" value="Proton_antipo_M"/>
    <property type="match status" value="1"/>
</dbReference>
<comment type="subcellular location">
    <subcellularLocation>
        <location evidence="1">Cell membrane</location>
        <topology evidence="1">Multi-pass membrane protein</topology>
    </subcellularLocation>
    <subcellularLocation>
        <location evidence="7">Membrane</location>
        <topology evidence="7">Multi-pass membrane protein</topology>
    </subcellularLocation>
</comment>
<dbReference type="AlphaFoldDB" id="C0GJ39"/>
<feature type="transmembrane region" description="Helical" evidence="8">
    <location>
        <begin position="271"/>
        <end position="289"/>
    </location>
</feature>
<keyword evidence="6 8" id="KW-0472">Membrane</keyword>
<feature type="transmembrane region" description="Helical" evidence="8">
    <location>
        <begin position="452"/>
        <end position="470"/>
    </location>
</feature>
<feature type="transmembrane region" description="Helical" evidence="8">
    <location>
        <begin position="6"/>
        <end position="24"/>
    </location>
</feature>
<dbReference type="InterPro" id="IPR003918">
    <property type="entry name" value="NADH_UbQ_OxRdtase"/>
</dbReference>
<reference evidence="10 11" key="1">
    <citation type="submission" date="2009-02" db="EMBL/GenBank/DDBJ databases">
        <title>Sequencing of the draft genome and assembly of Dethiobacter alkaliphilus AHT 1.</title>
        <authorList>
            <consortium name="US DOE Joint Genome Institute (JGI-PGF)"/>
            <person name="Lucas S."/>
            <person name="Copeland A."/>
            <person name="Lapidus A."/>
            <person name="Glavina del Rio T."/>
            <person name="Dalin E."/>
            <person name="Tice H."/>
            <person name="Bruce D."/>
            <person name="Goodwin L."/>
            <person name="Pitluck S."/>
            <person name="Larimer F."/>
            <person name="Land M.L."/>
            <person name="Hauser L."/>
            <person name="Muyzer G."/>
        </authorList>
    </citation>
    <scope>NUCLEOTIDE SEQUENCE [LARGE SCALE GENOMIC DNA]</scope>
    <source>
        <strain evidence="10 11">AHT 1</strain>
    </source>
</reference>
<organism evidence="10 11">
    <name type="scientific">Dethiobacter alkaliphilus AHT 1</name>
    <dbReference type="NCBI Taxonomy" id="555088"/>
    <lineage>
        <taxon>Bacteria</taxon>
        <taxon>Bacillati</taxon>
        <taxon>Bacillota</taxon>
        <taxon>Dethiobacteria</taxon>
        <taxon>Dethiobacterales</taxon>
        <taxon>Dethiobacteraceae</taxon>
        <taxon>Dethiobacter</taxon>
    </lineage>
</organism>
<evidence type="ECO:0000313" key="10">
    <source>
        <dbReference type="EMBL" id="EEG76672.1"/>
    </source>
</evidence>
<evidence type="ECO:0000259" key="9">
    <source>
        <dbReference type="Pfam" id="PF00361"/>
    </source>
</evidence>
<feature type="transmembrane region" description="Helical" evidence="8">
    <location>
        <begin position="407"/>
        <end position="432"/>
    </location>
</feature>
<proteinExistence type="predicted"/>
<evidence type="ECO:0000256" key="1">
    <source>
        <dbReference type="ARBA" id="ARBA00004651"/>
    </source>
</evidence>
<evidence type="ECO:0000256" key="5">
    <source>
        <dbReference type="ARBA" id="ARBA00023002"/>
    </source>
</evidence>
<dbReference type="PANTHER" id="PTHR42682:SF4">
    <property type="entry name" value="NADH-UBIQUINONE_PLASTOQUINONE"/>
    <property type="match status" value="1"/>
</dbReference>
<feature type="transmembrane region" description="Helical" evidence="8">
    <location>
        <begin position="36"/>
        <end position="57"/>
    </location>
</feature>
<feature type="transmembrane region" description="Helical" evidence="8">
    <location>
        <begin position="371"/>
        <end position="395"/>
    </location>
</feature>
<dbReference type="OrthoDB" id="9807568at2"/>
<dbReference type="InterPro" id="IPR052175">
    <property type="entry name" value="ComplexI-like_HydComp"/>
</dbReference>
<evidence type="ECO:0000256" key="6">
    <source>
        <dbReference type="ARBA" id="ARBA00023136"/>
    </source>
</evidence>
<evidence type="ECO:0000256" key="8">
    <source>
        <dbReference type="SAM" id="Phobius"/>
    </source>
</evidence>
<dbReference type="eggNOG" id="COG0651">
    <property type="taxonomic scope" value="Bacteria"/>
</dbReference>
<evidence type="ECO:0000256" key="4">
    <source>
        <dbReference type="ARBA" id="ARBA00022989"/>
    </source>
</evidence>
<feature type="transmembrane region" description="Helical" evidence="8">
    <location>
        <begin position="301"/>
        <end position="319"/>
    </location>
</feature>
<dbReference type="STRING" id="555088.DealDRAFT_2498"/>
<keyword evidence="2" id="KW-1003">Cell membrane</keyword>